<dbReference type="RefSeq" id="WP_378200601.1">
    <property type="nucleotide sequence ID" value="NZ_JBHLZP010000082.1"/>
</dbReference>
<dbReference type="Proteomes" id="UP001589627">
    <property type="component" value="Unassembled WGS sequence"/>
</dbReference>
<keyword evidence="1" id="KW-0812">Transmembrane</keyword>
<protein>
    <submittedName>
        <fullName evidence="2">CU044_5270 family protein</fullName>
    </submittedName>
</protein>
<organism evidence="2 3">
    <name type="scientific">Actinoallomurus acaciae</name>
    <dbReference type="NCBI Taxonomy" id="502577"/>
    <lineage>
        <taxon>Bacteria</taxon>
        <taxon>Bacillati</taxon>
        <taxon>Actinomycetota</taxon>
        <taxon>Actinomycetes</taxon>
        <taxon>Streptosporangiales</taxon>
        <taxon>Thermomonosporaceae</taxon>
        <taxon>Actinoallomurus</taxon>
    </lineage>
</organism>
<proteinExistence type="predicted"/>
<evidence type="ECO:0000313" key="2">
    <source>
        <dbReference type="EMBL" id="MFB9833274.1"/>
    </source>
</evidence>
<keyword evidence="3" id="KW-1185">Reference proteome</keyword>
<comment type="caution">
    <text evidence="2">The sequence shown here is derived from an EMBL/GenBank/DDBJ whole genome shotgun (WGS) entry which is preliminary data.</text>
</comment>
<accession>A0ABV5YE26</accession>
<reference evidence="2 3" key="1">
    <citation type="submission" date="2024-09" db="EMBL/GenBank/DDBJ databases">
        <authorList>
            <person name="Sun Q."/>
            <person name="Mori K."/>
        </authorList>
    </citation>
    <scope>NUCLEOTIDE SEQUENCE [LARGE SCALE GENOMIC DNA]</scope>
    <source>
        <strain evidence="2 3">TBRC 0563</strain>
    </source>
</reference>
<gene>
    <name evidence="2" type="ORF">ACFFNX_13860</name>
</gene>
<evidence type="ECO:0000256" key="1">
    <source>
        <dbReference type="SAM" id="Phobius"/>
    </source>
</evidence>
<feature type="transmembrane region" description="Helical" evidence="1">
    <location>
        <begin position="45"/>
        <end position="65"/>
    </location>
</feature>
<dbReference type="NCBIfam" id="NF038083">
    <property type="entry name" value="CU044_5270_fam"/>
    <property type="match status" value="1"/>
</dbReference>
<keyword evidence="1" id="KW-0472">Membrane</keyword>
<name>A0ABV5YE26_9ACTN</name>
<sequence>MDELVLLAEMRSEVPGDTRYPDAQRTLMAEIGGGTTQRKKKGKRLIVIGSGLLVGAVAASTVVALDSGDSRHTRPPRAIASTPKLQLVAVTSPMALAHNATALAQNSPNPASNQWIYQKLETTVSHAAPSGAMPQVPGSHTYREKWDRVDWTQFATIHNGKLVTTARPRQGRETVPHGWPKTITYPYLNSLPTDPVKLLAVLKQNGNLKDSDIFTAVIALMANYPLPAKLNAAFYGVLARLKSVHLGHVTDLAGRHVLSLDNVDQGLKTSILVNPTTYTYAGQQTVVVADKTEKGTDGTLHLTKGELLNDQAVLVSKIVDQPGER</sequence>
<dbReference type="EMBL" id="JBHLZP010000082">
    <property type="protein sequence ID" value="MFB9833274.1"/>
    <property type="molecule type" value="Genomic_DNA"/>
</dbReference>
<evidence type="ECO:0000313" key="3">
    <source>
        <dbReference type="Proteomes" id="UP001589627"/>
    </source>
</evidence>
<dbReference type="InterPro" id="IPR047789">
    <property type="entry name" value="CU044_5270-like"/>
</dbReference>
<keyword evidence="1" id="KW-1133">Transmembrane helix</keyword>